<dbReference type="HOGENOM" id="CLU_1582891_0_0_2"/>
<dbReference type="Pfam" id="PF19134">
    <property type="entry name" value="DUF5817"/>
    <property type="match status" value="1"/>
</dbReference>
<dbReference type="GeneID" id="24829393"/>
<dbReference type="InterPro" id="IPR036388">
    <property type="entry name" value="WH-like_DNA-bd_sf"/>
</dbReference>
<accession>A0A0E3WTP2</accession>
<evidence type="ECO:0000313" key="2">
    <source>
        <dbReference type="EMBL" id="AKB76755.1"/>
    </source>
</evidence>
<dbReference type="EMBL" id="CP009516">
    <property type="protein sequence ID" value="AKB76755.1"/>
    <property type="molecule type" value="Genomic_DNA"/>
</dbReference>
<keyword evidence="3" id="KW-1185">Reference proteome</keyword>
<proteinExistence type="predicted"/>
<dbReference type="AlphaFoldDB" id="A0A0E3WTP2"/>
<gene>
    <name evidence="2" type="ORF">MSHOH_0272</name>
</gene>
<reference evidence="2 3" key="1">
    <citation type="submission" date="2014-07" db="EMBL/GenBank/DDBJ databases">
        <title>Methanogenic archaea and the global carbon cycle.</title>
        <authorList>
            <person name="Henriksen J.R."/>
            <person name="Luke J."/>
            <person name="Reinhart S."/>
            <person name="Benedict M.N."/>
            <person name="Youngblut N.D."/>
            <person name="Metcalf M.E."/>
            <person name="Whitaker R.J."/>
            <person name="Metcalf W.W."/>
        </authorList>
    </citation>
    <scope>NUCLEOTIDE SEQUENCE [LARGE SCALE GENOMIC DNA]</scope>
    <source>
        <strain evidence="2 3">HB-1</strain>
    </source>
</reference>
<dbReference type="Gene3D" id="1.10.10.10">
    <property type="entry name" value="Winged helix-like DNA-binding domain superfamily/Winged helix DNA-binding domain"/>
    <property type="match status" value="1"/>
</dbReference>
<dbReference type="OrthoDB" id="142616at2157"/>
<dbReference type="Gene3D" id="3.90.820.10">
    <property type="entry name" value="Structural Genomics, Unknown Function 30-nov-00 1gh9 Mol_id"/>
    <property type="match status" value="1"/>
</dbReference>
<name>A0A0E3WTP2_9EURY</name>
<evidence type="ECO:0000313" key="3">
    <source>
        <dbReference type="Proteomes" id="UP000033101"/>
    </source>
</evidence>
<dbReference type="RefSeq" id="WP_048136816.1">
    <property type="nucleotide sequence ID" value="NZ_CP009516.1"/>
</dbReference>
<dbReference type="InterPro" id="IPR043855">
    <property type="entry name" value="DUF5817"/>
</dbReference>
<dbReference type="KEGG" id="mhor:MSHOH_0272"/>
<evidence type="ECO:0000259" key="1">
    <source>
        <dbReference type="Pfam" id="PF19134"/>
    </source>
</evidence>
<sequence>MEFGEKTGNRYVVIVCPKCRQHAQITETGKKTLRCQHCGALLQARKLRIFGSFEEVPEAVNFRTRLQAELSGKGKETFSLNTLPKKTERSGSEDKAVQRIAQFPEAKTTSEGVSAKKDQKTIMSEILEASDGKMKIEEFREKALEKGISEEKFETILKKLLETGELYSPEPGTVKLT</sequence>
<organism evidence="2 3">
    <name type="scientific">Methanosarcina horonobensis HB-1 = JCM 15518</name>
    <dbReference type="NCBI Taxonomy" id="1434110"/>
    <lineage>
        <taxon>Archaea</taxon>
        <taxon>Methanobacteriati</taxon>
        <taxon>Methanobacteriota</taxon>
        <taxon>Stenosarchaea group</taxon>
        <taxon>Methanomicrobia</taxon>
        <taxon>Methanosarcinales</taxon>
        <taxon>Methanosarcinaceae</taxon>
        <taxon>Methanosarcina</taxon>
    </lineage>
</organism>
<dbReference type="Proteomes" id="UP000033101">
    <property type="component" value="Chromosome"/>
</dbReference>
<feature type="domain" description="DUF5817" evidence="1">
    <location>
        <begin position="11"/>
        <end position="68"/>
    </location>
</feature>
<dbReference type="PATRIC" id="fig|1434110.4.peg.316"/>
<protein>
    <recommendedName>
        <fullName evidence="1">DUF5817 domain-containing protein</fullName>
    </recommendedName>
</protein>
<dbReference type="STRING" id="1434110.MSHOH_0272"/>